<dbReference type="Pfam" id="PF12833">
    <property type="entry name" value="HTH_18"/>
    <property type="match status" value="1"/>
</dbReference>
<dbReference type="KEGG" id="acob:P0Y56_11475"/>
<feature type="domain" description="HTH araC/xylS-type" evidence="1">
    <location>
        <begin position="162"/>
        <end position="261"/>
    </location>
</feature>
<protein>
    <submittedName>
        <fullName evidence="2">Helix-turn-helix domain-containing protein</fullName>
    </submittedName>
</protein>
<gene>
    <name evidence="2" type="ORF">P0Y56_11475</name>
</gene>
<name>A0AAJ5X4W7_9SPHN</name>
<sequence length="294" mass="32608">MSCHIDVRFYPAPPDLEGCFSSFYSATFTVAGGGRVKDLLQPEWANLRFFAGDRPLAGIHGGDTLTGARLTATGPSSLPVHFELGTTRMWGVGLFPLGWAKFCRGPATEMANRVVDGENHVAFANFSTLAKDIFAETPDETRELASIVACFRALNRTVPDEDRILAIHAGLVDAAVANVADFSDHTGLERRTLERLCLRYFGFPPKVLLRRQRFMRSLALFMLENAANWSDAMDSHYHDQAQFVREFRSFMGMSPGAYAAREHPILGAFMKERARVWGAAAQTLDRPTRSAGMR</sequence>
<evidence type="ECO:0000313" key="2">
    <source>
        <dbReference type="EMBL" id="WEK45648.1"/>
    </source>
</evidence>
<dbReference type="GO" id="GO:0003700">
    <property type="term" value="F:DNA-binding transcription factor activity"/>
    <property type="evidence" value="ECO:0007669"/>
    <property type="project" value="InterPro"/>
</dbReference>
<evidence type="ECO:0000259" key="1">
    <source>
        <dbReference type="PROSITE" id="PS01124"/>
    </source>
</evidence>
<dbReference type="AlphaFoldDB" id="A0AAJ5X4W7"/>
<accession>A0AAJ5X4W7</accession>
<dbReference type="Gene3D" id="1.10.10.60">
    <property type="entry name" value="Homeodomain-like"/>
    <property type="match status" value="1"/>
</dbReference>
<dbReference type="SMART" id="SM00342">
    <property type="entry name" value="HTH_ARAC"/>
    <property type="match status" value="1"/>
</dbReference>
<organism evidence="2 3">
    <name type="scientific">Candidatus Andeanibacterium colombiense</name>
    <dbReference type="NCBI Taxonomy" id="3121345"/>
    <lineage>
        <taxon>Bacteria</taxon>
        <taxon>Pseudomonadati</taxon>
        <taxon>Pseudomonadota</taxon>
        <taxon>Alphaproteobacteria</taxon>
        <taxon>Sphingomonadales</taxon>
        <taxon>Sphingomonadaceae</taxon>
        <taxon>Candidatus Andeanibacterium</taxon>
    </lineage>
</organism>
<evidence type="ECO:0000313" key="3">
    <source>
        <dbReference type="Proteomes" id="UP001218362"/>
    </source>
</evidence>
<reference evidence="2" key="1">
    <citation type="submission" date="2023-03" db="EMBL/GenBank/DDBJ databases">
        <title>Andean soil-derived lignocellulolytic bacterial consortium as a source of novel taxa and putative plastic-active enzymes.</title>
        <authorList>
            <person name="Diaz-Garcia L."/>
            <person name="Chuvochina M."/>
            <person name="Feuerriegel G."/>
            <person name="Bunk B."/>
            <person name="Sproer C."/>
            <person name="Streit W.R."/>
            <person name="Rodriguez L.M."/>
            <person name="Overmann J."/>
            <person name="Jimenez D.J."/>
        </authorList>
    </citation>
    <scope>NUCLEOTIDE SEQUENCE</scope>
    <source>
        <strain evidence="2">MAG 26</strain>
    </source>
</reference>
<dbReference type="Proteomes" id="UP001218362">
    <property type="component" value="Chromosome"/>
</dbReference>
<dbReference type="EMBL" id="CP119316">
    <property type="protein sequence ID" value="WEK45648.1"/>
    <property type="molecule type" value="Genomic_DNA"/>
</dbReference>
<dbReference type="GO" id="GO:0043565">
    <property type="term" value="F:sequence-specific DNA binding"/>
    <property type="evidence" value="ECO:0007669"/>
    <property type="project" value="InterPro"/>
</dbReference>
<proteinExistence type="predicted"/>
<dbReference type="InterPro" id="IPR018060">
    <property type="entry name" value="HTH_AraC"/>
</dbReference>
<dbReference type="PROSITE" id="PS01124">
    <property type="entry name" value="HTH_ARAC_FAMILY_2"/>
    <property type="match status" value="1"/>
</dbReference>